<feature type="region of interest" description="Disordered" evidence="1">
    <location>
        <begin position="267"/>
        <end position="334"/>
    </location>
</feature>
<protein>
    <submittedName>
        <fullName evidence="2">Uncharacterized protein</fullName>
    </submittedName>
</protein>
<gene>
    <name evidence="2" type="ORF">MYCIT1_LOCUS33786</name>
</gene>
<feature type="compositionally biased region" description="Basic and acidic residues" evidence="1">
    <location>
        <begin position="288"/>
        <end position="301"/>
    </location>
</feature>
<feature type="compositionally biased region" description="Basic and acidic residues" evidence="1">
    <location>
        <begin position="309"/>
        <end position="324"/>
    </location>
</feature>
<comment type="caution">
    <text evidence="2">The sequence shown here is derived from an EMBL/GenBank/DDBJ whole genome shotgun (WGS) entry which is preliminary data.</text>
</comment>
<reference evidence="2" key="1">
    <citation type="submission" date="2023-11" db="EMBL/GenBank/DDBJ databases">
        <authorList>
            <person name="De Vega J J."/>
            <person name="De Vega J J."/>
        </authorList>
    </citation>
    <scope>NUCLEOTIDE SEQUENCE</scope>
</reference>
<keyword evidence="3" id="KW-1185">Reference proteome</keyword>
<evidence type="ECO:0000313" key="3">
    <source>
        <dbReference type="Proteomes" id="UP001295794"/>
    </source>
</evidence>
<proteinExistence type="predicted"/>
<organism evidence="2 3">
    <name type="scientific">Mycena citricolor</name>
    <dbReference type="NCBI Taxonomy" id="2018698"/>
    <lineage>
        <taxon>Eukaryota</taxon>
        <taxon>Fungi</taxon>
        <taxon>Dikarya</taxon>
        <taxon>Basidiomycota</taxon>
        <taxon>Agaricomycotina</taxon>
        <taxon>Agaricomycetes</taxon>
        <taxon>Agaricomycetidae</taxon>
        <taxon>Agaricales</taxon>
        <taxon>Marasmiineae</taxon>
        <taxon>Mycenaceae</taxon>
        <taxon>Mycena</taxon>
    </lineage>
</organism>
<dbReference type="AlphaFoldDB" id="A0AAD2Q6M9"/>
<evidence type="ECO:0000256" key="1">
    <source>
        <dbReference type="SAM" id="MobiDB-lite"/>
    </source>
</evidence>
<evidence type="ECO:0000313" key="2">
    <source>
        <dbReference type="EMBL" id="CAK5282218.1"/>
    </source>
</evidence>
<sequence length="334" mass="37572">MISDTAAIFLAVALLLSNVERIFHLFHWIWVSVARLCGSGRPSRRAVPYWSRQGEFLGMVLPPDQNPRSTNNAVELVGQSISPPQTLRDCPRKSATELHTQLPLPPSRMVLVWDGWPDGAFSTHLTSEDMKLTSSASINWSCDSLRIDTGKTRARTWQQGRETRKICRGVFKCESSQCPFEMLAAADRSFSVGQALGRYICLCGARLQYVTCGTTSSIHRYAGGALFVNRGSHTHTNYTHVLKISSNGTFKLPVFVPRREPVILQSLPARDLTTSDMGTPEPTTEPEEQLKYTTRSERSPDGFESTNFGDREREWSDEERREIEMDPEADQDED</sequence>
<dbReference type="Proteomes" id="UP001295794">
    <property type="component" value="Unassembled WGS sequence"/>
</dbReference>
<name>A0AAD2Q6M9_9AGAR</name>
<feature type="compositionally biased region" description="Acidic residues" evidence="1">
    <location>
        <begin position="325"/>
        <end position="334"/>
    </location>
</feature>
<dbReference type="EMBL" id="CAVNYO010000448">
    <property type="protein sequence ID" value="CAK5282218.1"/>
    <property type="molecule type" value="Genomic_DNA"/>
</dbReference>
<accession>A0AAD2Q6M9</accession>